<dbReference type="Proteomes" id="UP000218377">
    <property type="component" value="Unassembled WGS sequence"/>
</dbReference>
<dbReference type="SUPFAM" id="SSF52540">
    <property type="entry name" value="P-loop containing nucleoside triphosphate hydrolases"/>
    <property type="match status" value="1"/>
</dbReference>
<evidence type="ECO:0000313" key="15">
    <source>
        <dbReference type="Proteomes" id="UP000283000"/>
    </source>
</evidence>
<dbReference type="Proteomes" id="UP000283000">
    <property type="component" value="Chromosome"/>
</dbReference>
<evidence type="ECO:0000313" key="11">
    <source>
        <dbReference type="Proteomes" id="UP000217881"/>
    </source>
</evidence>
<dbReference type="EMBL" id="CP025334">
    <property type="protein sequence ID" value="AZT95874.1"/>
    <property type="molecule type" value="Genomic_DNA"/>
</dbReference>
<dbReference type="Pfam" id="PF25601">
    <property type="entry name" value="AAA_lid_14"/>
    <property type="match status" value="1"/>
</dbReference>
<dbReference type="Gene3D" id="1.10.8.60">
    <property type="match status" value="1"/>
</dbReference>
<dbReference type="AlphaFoldDB" id="A0A2A3YX99"/>
<keyword evidence="3" id="KW-0805">Transcription regulation</keyword>
<evidence type="ECO:0000313" key="8">
    <source>
        <dbReference type="EMBL" id="PCC18532.1"/>
    </source>
</evidence>
<evidence type="ECO:0000256" key="3">
    <source>
        <dbReference type="ARBA" id="ARBA00023015"/>
    </source>
</evidence>
<sequence>MKKSYALGGHVPQVTSRRSEVDFAWKRSQLCGVTHDSLPENLTDTTNLFPAKTALLRAAGATLSAVGDELAGLDLSLLVADRSGLLVQTVGGAQSRIGAQVEQRGLIAGADLSEEKLGFNGIGTALETGRGITVDGDEHFVEAFRDFSCFGIPIIHPGSKRLEGALNVTAPTESTTSLLEGFGRTMVHQIEQQLLQNTYHDEYSLMSEFLQASRGTDQAVCAIGDETVMSNQKAEGLLEHIDYGVLRSTIAEARLARSSQASIAVASDRLVAVDIRYIRSGGEILTLHPLWQKKATIPRGRPRANMAGEVWGGRLKAVQGRSGSVAVVGEPGTGRTSAAREASRPLEPTLIDCVDLQTAGAQVWSKRLQKAVGATTGALIIDNIDLLPTAQLSFLRQLVSDDASSARIVITADSHAQEADGRLRSVLSMADQYVELPPLRERVAEFPILIEAMAQKIASKKRFTFSATASQGLARAHWPGNLVQLRKVLMQVLAERASGQITLSDLPEIYRRDQNQPLFGLDRAERAAIVEAMAAAEGNKNQAARALGMSRTTLYRRLRSLKIEY</sequence>
<dbReference type="Proteomes" id="UP000282731">
    <property type="component" value="Chromosome"/>
</dbReference>
<dbReference type="PANTHER" id="PTHR32071">
    <property type="entry name" value="TRANSCRIPTIONAL REGULATORY PROTEIN"/>
    <property type="match status" value="1"/>
</dbReference>
<reference evidence="14 15" key="3">
    <citation type="submission" date="2019-01" db="EMBL/GenBank/DDBJ databases">
        <title>Comparative genomic analysis of Brevibacterium aurantiacum sheds light on its evolution and its adaptation to smear-ripened cheeses.</title>
        <authorList>
            <person name="Moineau S."/>
        </authorList>
    </citation>
    <scope>NUCLEOTIDE SEQUENCE [LARGE SCALE GENOMIC DNA]</scope>
    <source>
        <strain evidence="6 15">SMQ-1417</strain>
        <strain evidence="7 14">SMQ-1420</strain>
    </source>
</reference>
<evidence type="ECO:0000313" key="14">
    <source>
        <dbReference type="Proteomes" id="UP000282731"/>
    </source>
</evidence>
<reference evidence="14 15" key="2">
    <citation type="submission" date="2017-12" db="EMBL/GenBank/DDBJ databases">
        <authorList>
            <person name="Levesque S."/>
        </authorList>
    </citation>
    <scope>NUCLEOTIDE SEQUENCE [LARGE SCALE GENOMIC DNA]</scope>
    <source>
        <strain evidence="6 15">SMQ-1417</strain>
        <strain evidence="7 14">SMQ-1420</strain>
    </source>
</reference>
<evidence type="ECO:0000313" key="6">
    <source>
        <dbReference type="EMBL" id="AZT92034.1"/>
    </source>
</evidence>
<dbReference type="EMBL" id="NRGQ01000005">
    <property type="protein sequence ID" value="PCC43936.1"/>
    <property type="molecule type" value="Genomic_DNA"/>
</dbReference>
<evidence type="ECO:0000313" key="7">
    <source>
        <dbReference type="EMBL" id="AZT95874.1"/>
    </source>
</evidence>
<dbReference type="GO" id="GO:0006355">
    <property type="term" value="P:regulation of DNA-templated transcription"/>
    <property type="evidence" value="ECO:0007669"/>
    <property type="project" value="InterPro"/>
</dbReference>
<evidence type="ECO:0000313" key="13">
    <source>
        <dbReference type="Proteomes" id="UP000218620"/>
    </source>
</evidence>
<reference evidence="11 12" key="1">
    <citation type="journal article" date="2017" name="Elife">
        <title>Extensive horizontal gene transfer in cheese-associated bacteria.</title>
        <authorList>
            <person name="Bonham K.S."/>
            <person name="Wolfe B.E."/>
            <person name="Dutton R.J."/>
        </authorList>
    </citation>
    <scope>NUCLEOTIDE SEQUENCE [LARGE SCALE GENOMIC DNA]</scope>
    <source>
        <strain evidence="10 11">738_8</strain>
        <strain evidence="9 13">962_8</strain>
        <strain evidence="8 12">JB5</strain>
    </source>
</reference>
<evidence type="ECO:0000313" key="12">
    <source>
        <dbReference type="Proteomes" id="UP000218377"/>
    </source>
</evidence>
<dbReference type="InterPro" id="IPR009057">
    <property type="entry name" value="Homeodomain-like_sf"/>
</dbReference>
<keyword evidence="2" id="KW-0067">ATP-binding</keyword>
<evidence type="ECO:0000256" key="1">
    <source>
        <dbReference type="ARBA" id="ARBA00022741"/>
    </source>
</evidence>
<dbReference type="PROSITE" id="PS50045">
    <property type="entry name" value="SIGMA54_INTERACT_4"/>
    <property type="match status" value="1"/>
</dbReference>
<dbReference type="InterPro" id="IPR002078">
    <property type="entry name" value="Sigma_54_int"/>
</dbReference>
<evidence type="ECO:0000256" key="2">
    <source>
        <dbReference type="ARBA" id="ARBA00022840"/>
    </source>
</evidence>
<evidence type="ECO:0000259" key="5">
    <source>
        <dbReference type="PROSITE" id="PS50045"/>
    </source>
</evidence>
<dbReference type="EMBL" id="CP025330">
    <property type="protein sequence ID" value="AZT92034.1"/>
    <property type="molecule type" value="Genomic_DNA"/>
</dbReference>
<dbReference type="Gene3D" id="3.40.50.300">
    <property type="entry name" value="P-loop containing nucleotide triphosphate hydrolases"/>
    <property type="match status" value="1"/>
</dbReference>
<organism evidence="9 13">
    <name type="scientific">Brevibacterium aurantiacum</name>
    <dbReference type="NCBI Taxonomy" id="273384"/>
    <lineage>
        <taxon>Bacteria</taxon>
        <taxon>Bacillati</taxon>
        <taxon>Actinomycetota</taxon>
        <taxon>Actinomycetes</taxon>
        <taxon>Micrococcales</taxon>
        <taxon>Brevibacteriaceae</taxon>
        <taxon>Brevibacterium</taxon>
    </lineage>
</organism>
<dbReference type="EMBL" id="NRHA01000020">
    <property type="protein sequence ID" value="PCC52499.1"/>
    <property type="molecule type" value="Genomic_DNA"/>
</dbReference>
<dbReference type="GO" id="GO:0043565">
    <property type="term" value="F:sequence-specific DNA binding"/>
    <property type="evidence" value="ECO:0007669"/>
    <property type="project" value="InterPro"/>
</dbReference>
<gene>
    <name evidence="10" type="ORF">CIK59_15455</name>
    <name evidence="9" type="ORF">CIK65_04940</name>
    <name evidence="8" type="ORF">CIK79_09655</name>
    <name evidence="6" type="ORF">CXR23_01795</name>
    <name evidence="7" type="ORF">CXR27_01755</name>
</gene>
<accession>A0A368M9R9</accession>
<dbReference type="InterPro" id="IPR002197">
    <property type="entry name" value="HTH_Fis"/>
</dbReference>
<dbReference type="SUPFAM" id="SSF46689">
    <property type="entry name" value="Homeodomain-like"/>
    <property type="match status" value="1"/>
</dbReference>
<feature type="domain" description="Sigma-54 factor interaction" evidence="5">
    <location>
        <begin position="351"/>
        <end position="494"/>
    </location>
</feature>
<evidence type="ECO:0000313" key="10">
    <source>
        <dbReference type="EMBL" id="PCC52499.1"/>
    </source>
</evidence>
<dbReference type="InterPro" id="IPR029016">
    <property type="entry name" value="GAF-like_dom_sf"/>
</dbReference>
<evidence type="ECO:0000313" key="9">
    <source>
        <dbReference type="EMBL" id="PCC43936.1"/>
    </source>
</evidence>
<dbReference type="Pfam" id="PF02954">
    <property type="entry name" value="HTH_8"/>
    <property type="match status" value="1"/>
</dbReference>
<dbReference type="OrthoDB" id="5496274at2"/>
<proteinExistence type="predicted"/>
<name>A0A2A3YX99_BREAU</name>
<protein>
    <recommendedName>
        <fullName evidence="5">Sigma-54 factor interaction domain-containing protein</fullName>
    </recommendedName>
</protein>
<dbReference type="Gene3D" id="1.10.10.60">
    <property type="entry name" value="Homeodomain-like"/>
    <property type="match status" value="1"/>
</dbReference>
<dbReference type="PRINTS" id="PR01590">
    <property type="entry name" value="HTHFIS"/>
</dbReference>
<dbReference type="Proteomes" id="UP000217881">
    <property type="component" value="Unassembled WGS sequence"/>
</dbReference>
<dbReference type="Proteomes" id="UP000218620">
    <property type="component" value="Unassembled WGS sequence"/>
</dbReference>
<dbReference type="InterPro" id="IPR058031">
    <property type="entry name" value="AAA_lid_NorR"/>
</dbReference>
<dbReference type="InterPro" id="IPR027417">
    <property type="entry name" value="P-loop_NTPase"/>
</dbReference>
<evidence type="ECO:0000256" key="4">
    <source>
        <dbReference type="ARBA" id="ARBA00023163"/>
    </source>
</evidence>
<dbReference type="EMBL" id="NRGX01000001">
    <property type="protein sequence ID" value="PCC18532.1"/>
    <property type="molecule type" value="Genomic_DNA"/>
</dbReference>
<keyword evidence="4" id="KW-0804">Transcription</keyword>
<accession>A0A2A3YX99</accession>
<dbReference type="Gene3D" id="3.30.450.40">
    <property type="match status" value="1"/>
</dbReference>
<dbReference type="GO" id="GO:0005524">
    <property type="term" value="F:ATP binding"/>
    <property type="evidence" value="ECO:0007669"/>
    <property type="project" value="UniProtKB-KW"/>
</dbReference>
<keyword evidence="1" id="KW-0547">Nucleotide-binding</keyword>